<name>A0A068T385_NEOGA</name>
<evidence type="ECO:0000313" key="2">
    <source>
        <dbReference type="Proteomes" id="UP000028181"/>
    </source>
</evidence>
<keyword evidence="2" id="KW-1185">Reference proteome</keyword>
<dbReference type="Proteomes" id="UP000028181">
    <property type="component" value="Plasmid pHAMBI540a"/>
</dbReference>
<accession>A0A068T385</accession>
<reference evidence="2" key="1">
    <citation type="journal article" date="2014" name="BMC Genomics">
        <title>Genome sequencing of two Neorhizobium galegae strains reveals a noeT gene responsible for the unusual acetylation of the nodulation factors.</title>
        <authorList>
            <person name="Osterman J."/>
            <person name="Marsh J."/>
            <person name="Laine P.K."/>
            <person name="Zeng Z."/>
            <person name="Alatalo E."/>
            <person name="Sullivan J.T."/>
            <person name="Young J.P."/>
            <person name="Thomas-Oates J."/>
            <person name="Paulin L."/>
            <person name="Lindstrom K."/>
        </authorList>
    </citation>
    <scope>NUCLEOTIDE SEQUENCE [LARGE SCALE GENOMIC DNA]</scope>
    <source>
        <strain evidence="2">HAMBI 540</strain>
    </source>
</reference>
<dbReference type="HOGENOM" id="CLU_134423_5_0_5"/>
<dbReference type="InterPro" id="IPR010385">
    <property type="entry name" value="DUF982"/>
</dbReference>
<gene>
    <name evidence="1" type="ORF">RG540_PA11940</name>
</gene>
<protein>
    <recommendedName>
        <fullName evidence="3">DUF982 domain-containing protein</fullName>
    </recommendedName>
</protein>
<sequence>MFDPKRWRRPVVYEDENGLRRKVSSTEQASDILTSSWPVNSGEEFLRAHAIFLEVMSGSRPVAEARAAFLRAAEEADLDISGN</sequence>
<keyword evidence="1" id="KW-0614">Plasmid</keyword>
<dbReference type="AlphaFoldDB" id="A0A068T385"/>
<dbReference type="KEGG" id="ngg:RG540_PA11940"/>
<dbReference type="GeneID" id="96993153"/>
<dbReference type="Pfam" id="PF06169">
    <property type="entry name" value="DUF982"/>
    <property type="match status" value="1"/>
</dbReference>
<proteinExistence type="predicted"/>
<dbReference type="Gene3D" id="6.10.250.730">
    <property type="match status" value="1"/>
</dbReference>
<dbReference type="RefSeq" id="WP_051909877.1">
    <property type="nucleotide sequence ID" value="NZ_HG938354.1"/>
</dbReference>
<dbReference type="EMBL" id="HG938354">
    <property type="protein sequence ID" value="CDN51870.1"/>
    <property type="molecule type" value="Genomic_DNA"/>
</dbReference>
<evidence type="ECO:0000313" key="1">
    <source>
        <dbReference type="EMBL" id="CDN51870.1"/>
    </source>
</evidence>
<organism evidence="1 2">
    <name type="scientific">Neorhizobium galegae bv. orientalis str. HAMBI 540</name>
    <dbReference type="NCBI Taxonomy" id="1028800"/>
    <lineage>
        <taxon>Bacteria</taxon>
        <taxon>Pseudomonadati</taxon>
        <taxon>Pseudomonadota</taxon>
        <taxon>Alphaproteobacteria</taxon>
        <taxon>Hyphomicrobiales</taxon>
        <taxon>Rhizobiaceae</taxon>
        <taxon>Rhizobium/Agrobacterium group</taxon>
        <taxon>Neorhizobium</taxon>
    </lineage>
</organism>
<geneLocation type="plasmid" evidence="2">
    <name>II</name>
</geneLocation>
<dbReference type="OrthoDB" id="7950883at2"/>
<evidence type="ECO:0008006" key="3">
    <source>
        <dbReference type="Google" id="ProtNLM"/>
    </source>
</evidence>